<dbReference type="EMBL" id="CP009377">
    <property type="protein sequence ID" value="AIN95836.1"/>
    <property type="molecule type" value="Genomic_DNA"/>
</dbReference>
<dbReference type="VEuPathDB" id="TriTrypDB:LPAL13_080007400"/>
<dbReference type="RefSeq" id="XP_010704158.1">
    <property type="nucleotide sequence ID" value="XM_010705856.1"/>
</dbReference>
<dbReference type="GeneID" id="22572489"/>
<evidence type="ECO:0000256" key="1">
    <source>
        <dbReference type="SAM" id="MobiDB-lite"/>
    </source>
</evidence>
<name>A0A088S2Z1_LEIPA</name>
<feature type="compositionally biased region" description="Pro residues" evidence="1">
    <location>
        <begin position="530"/>
        <end position="540"/>
    </location>
</feature>
<dbReference type="KEGG" id="lpan:LPMP_080270"/>
<dbReference type="eggNOG" id="ENOG502SGJY">
    <property type="taxonomic scope" value="Eukaryota"/>
</dbReference>
<feature type="compositionally biased region" description="Basic and acidic residues" evidence="1">
    <location>
        <begin position="369"/>
        <end position="381"/>
    </location>
</feature>
<evidence type="ECO:0000313" key="3">
    <source>
        <dbReference type="Proteomes" id="UP000063063"/>
    </source>
</evidence>
<feature type="compositionally biased region" description="Low complexity" evidence="1">
    <location>
        <begin position="144"/>
        <end position="163"/>
    </location>
</feature>
<gene>
    <name evidence="2" type="ORF">LPMP_080270</name>
</gene>
<feature type="compositionally biased region" description="Low complexity" evidence="1">
    <location>
        <begin position="22"/>
        <end position="39"/>
    </location>
</feature>
<feature type="region of interest" description="Disordered" evidence="1">
    <location>
        <begin position="360"/>
        <end position="381"/>
    </location>
</feature>
<evidence type="ECO:0000313" key="2">
    <source>
        <dbReference type="EMBL" id="AIN95836.1"/>
    </source>
</evidence>
<sequence length="675" mass="70152">MPPRQGKRHDLAVWGPPPPLPASSTQASLSAASSGGAALAPGPLSAFQKRFANRTEVVGKGGANAHLGVAGALARAADAASTVQPKPGILAPLPPSRKRAPPEAMGTATVFSAPAAQTVVAAGKHNAKTPERIRIVAPSEQTRLPLPLLPQESTPTSSPTPGLHRGSRTSRSPTPAAPEERVAVKCILAPSAAAAIAAGSFAAPRNGITETISPSWLPLQHGTGLRRRSSTALSSLGPSMASPHIQSPAKAAAVSLTPPPLSTRPDRGELFSVPQPNHLFGPPMKHHRPALTVTAASPGHPQHSQLVKALSPPATSLNAGRYAAAAASRSTSDGNKSVTHKPHSLKAYKALMADVAARKFGGLGPSDTDEQRAAREKRERAKAYAKRAMEVARASLAGVGSRACEDEGDPGTITTTPVSPSADAGRKRGLSSARSSSSDTSATTTTTATTCTLASHSASAEPIEHHRQTRRGATRSAPPPQGTPPRHVKSKPPRASTPLSQLPTAVVNSDELPLSCSEEESTNSKSPKAVPSPSPAPPRASPAVAPFAVAAATRRQTKQARQRRERALAYAREVSQKRQLPPPAECEDDDETCTAPRAGRVVKNGATEDADEDDMQLGGAACVSSLSAVRGAVTFSLDRAQRLQRLLDLEALHAKKKEAVEVIRRHLCAREQTRG</sequence>
<proteinExistence type="predicted"/>
<dbReference type="AlphaFoldDB" id="A0A088S2Z1"/>
<accession>A0A088S2Z1</accession>
<reference evidence="2 3" key="1">
    <citation type="journal article" date="2015" name="Sci. Rep.">
        <title>The genome of Leishmania panamensis: insights into genomics of the L. (Viannia) subgenus.</title>
        <authorList>
            <person name="Llanes A."/>
            <person name="Restrepo C.M."/>
            <person name="Vecchio G.D."/>
            <person name="Anguizola F.J."/>
            <person name="Lleonart R."/>
        </authorList>
    </citation>
    <scope>NUCLEOTIDE SEQUENCE [LARGE SCALE GENOMIC DNA]</scope>
    <source>
        <strain evidence="2 3">MHOM/PA/94/PSC-1</strain>
    </source>
</reference>
<feature type="region of interest" description="Disordered" evidence="1">
    <location>
        <begin position="1"/>
        <end position="39"/>
    </location>
</feature>
<feature type="region of interest" description="Disordered" evidence="1">
    <location>
        <begin position="122"/>
        <end position="178"/>
    </location>
</feature>
<feature type="region of interest" description="Disordered" evidence="1">
    <location>
        <begin position="81"/>
        <end position="106"/>
    </location>
</feature>
<protein>
    <submittedName>
        <fullName evidence="2">Uncharacterized protein</fullName>
    </submittedName>
</protein>
<organism evidence="2 3">
    <name type="scientific">Leishmania panamensis</name>
    <dbReference type="NCBI Taxonomy" id="5679"/>
    <lineage>
        <taxon>Eukaryota</taxon>
        <taxon>Discoba</taxon>
        <taxon>Euglenozoa</taxon>
        <taxon>Kinetoplastea</taxon>
        <taxon>Metakinetoplastina</taxon>
        <taxon>Trypanosomatida</taxon>
        <taxon>Trypanosomatidae</taxon>
        <taxon>Leishmaniinae</taxon>
        <taxon>Leishmania</taxon>
        <taxon>Leishmania guyanensis species complex</taxon>
    </lineage>
</organism>
<dbReference type="VEuPathDB" id="TriTrypDB:LPMP_080270"/>
<feature type="compositionally biased region" description="Polar residues" evidence="1">
    <location>
        <begin position="497"/>
        <end position="507"/>
    </location>
</feature>
<dbReference type="Proteomes" id="UP000063063">
    <property type="component" value="Chromosome 8"/>
</dbReference>
<dbReference type="OrthoDB" id="267885at2759"/>
<feature type="compositionally biased region" description="Low complexity" evidence="1">
    <location>
        <begin position="431"/>
        <end position="460"/>
    </location>
</feature>
<feature type="region of interest" description="Disordered" evidence="1">
    <location>
        <begin position="571"/>
        <end position="612"/>
    </location>
</feature>
<feature type="region of interest" description="Disordered" evidence="1">
    <location>
        <begin position="397"/>
        <end position="545"/>
    </location>
</feature>
<keyword evidence="3" id="KW-1185">Reference proteome</keyword>